<comment type="caution">
    <text evidence="1">The sequence shown here is derived from an EMBL/GenBank/DDBJ whole genome shotgun (WGS) entry which is preliminary data.</text>
</comment>
<evidence type="ECO:0000313" key="2">
    <source>
        <dbReference type="Proteomes" id="UP000177208"/>
    </source>
</evidence>
<dbReference type="EMBL" id="MFZG01000041">
    <property type="protein sequence ID" value="OGK15122.1"/>
    <property type="molecule type" value="Genomic_DNA"/>
</dbReference>
<protein>
    <submittedName>
        <fullName evidence="1">Uncharacterized protein</fullName>
    </submittedName>
</protein>
<accession>A0A1F7G905</accession>
<proteinExistence type="predicted"/>
<evidence type="ECO:0000313" key="1">
    <source>
        <dbReference type="EMBL" id="OGK15122.1"/>
    </source>
</evidence>
<reference evidence="1 2" key="1">
    <citation type="journal article" date="2016" name="Nat. Commun.">
        <title>Thousands of microbial genomes shed light on interconnected biogeochemical processes in an aquifer system.</title>
        <authorList>
            <person name="Anantharaman K."/>
            <person name="Brown C.T."/>
            <person name="Hug L.A."/>
            <person name="Sharon I."/>
            <person name="Castelle C.J."/>
            <person name="Probst A.J."/>
            <person name="Thomas B.C."/>
            <person name="Singh A."/>
            <person name="Wilkins M.J."/>
            <person name="Karaoz U."/>
            <person name="Brodie E.L."/>
            <person name="Williams K.H."/>
            <person name="Hubbard S.S."/>
            <person name="Banfield J.F."/>
        </authorList>
    </citation>
    <scope>NUCLEOTIDE SEQUENCE [LARGE SCALE GENOMIC DNA]</scope>
</reference>
<dbReference type="AlphaFoldDB" id="A0A1F7G905"/>
<gene>
    <name evidence="1" type="ORF">A2774_01595</name>
</gene>
<name>A0A1F7G905_9BACT</name>
<organism evidence="1 2">
    <name type="scientific">Candidatus Roizmanbacteria bacterium RIFCSPHIGHO2_01_FULL_39_12c</name>
    <dbReference type="NCBI Taxonomy" id="1802031"/>
    <lineage>
        <taxon>Bacteria</taxon>
        <taxon>Candidatus Roizmaniibacteriota</taxon>
    </lineage>
</organism>
<dbReference type="Proteomes" id="UP000177208">
    <property type="component" value="Unassembled WGS sequence"/>
</dbReference>
<sequence length="72" mass="8063">MKNGLMSTTILWVVLTAAALFFAVTRADKYLKIKAIDDCASISRYEVQEKPGVKVSMPIEDAYKNCVKEKGY</sequence>